<protein>
    <submittedName>
        <fullName evidence="3">Uncharacterized protein</fullName>
    </submittedName>
</protein>
<proteinExistence type="predicted"/>
<evidence type="ECO:0000313" key="3">
    <source>
        <dbReference type="Ensembl" id="ENSMMOP00000017275.1"/>
    </source>
</evidence>
<keyword evidence="4" id="KW-1185">Reference proteome</keyword>
<keyword evidence="2" id="KW-0677">Repeat</keyword>
<evidence type="ECO:0000256" key="1">
    <source>
        <dbReference type="ARBA" id="ARBA00022441"/>
    </source>
</evidence>
<dbReference type="PANTHER" id="PTHR24412">
    <property type="entry name" value="KELCH PROTEIN"/>
    <property type="match status" value="1"/>
</dbReference>
<dbReference type="Ensembl" id="ENSMMOT00000017563.1">
    <property type="protein sequence ID" value="ENSMMOP00000017275.1"/>
    <property type="gene ID" value="ENSMMOG00000013153.1"/>
</dbReference>
<dbReference type="Gene3D" id="2.120.10.80">
    <property type="entry name" value="Kelch-type beta propeller"/>
    <property type="match status" value="1"/>
</dbReference>
<dbReference type="InterPro" id="IPR015915">
    <property type="entry name" value="Kelch-typ_b-propeller"/>
</dbReference>
<dbReference type="InterPro" id="IPR006652">
    <property type="entry name" value="Kelch_1"/>
</dbReference>
<evidence type="ECO:0000256" key="2">
    <source>
        <dbReference type="ARBA" id="ARBA00022737"/>
    </source>
</evidence>
<keyword evidence="1" id="KW-0880">Kelch repeat</keyword>
<dbReference type="Pfam" id="PF01344">
    <property type="entry name" value="Kelch_1"/>
    <property type="match status" value="1"/>
</dbReference>
<name>A0A3Q4BE64_MOLML</name>
<dbReference type="PANTHER" id="PTHR24412:SF491">
    <property type="entry name" value="KELCH REPEAT AND BTB DOMAIN-CONTAINING PROTEIN 12"/>
    <property type="match status" value="1"/>
</dbReference>
<organism evidence="3 4">
    <name type="scientific">Mola mola</name>
    <name type="common">Ocean sunfish</name>
    <name type="synonym">Tetraodon mola</name>
    <dbReference type="NCBI Taxonomy" id="94237"/>
    <lineage>
        <taxon>Eukaryota</taxon>
        <taxon>Metazoa</taxon>
        <taxon>Chordata</taxon>
        <taxon>Craniata</taxon>
        <taxon>Vertebrata</taxon>
        <taxon>Euteleostomi</taxon>
        <taxon>Actinopterygii</taxon>
        <taxon>Neopterygii</taxon>
        <taxon>Teleostei</taxon>
        <taxon>Neoteleostei</taxon>
        <taxon>Acanthomorphata</taxon>
        <taxon>Eupercaria</taxon>
        <taxon>Tetraodontiformes</taxon>
        <taxon>Molidae</taxon>
        <taxon>Mola</taxon>
    </lineage>
</organism>
<accession>A0A3Q4BE64</accession>
<dbReference type="Gene3D" id="1.25.40.420">
    <property type="match status" value="1"/>
</dbReference>
<evidence type="ECO:0000313" key="4">
    <source>
        <dbReference type="Proteomes" id="UP000261620"/>
    </source>
</evidence>
<dbReference type="SUPFAM" id="SSF117281">
    <property type="entry name" value="Kelch motif"/>
    <property type="match status" value="1"/>
</dbReference>
<dbReference type="STRING" id="94237.ENSMMOP00000017275"/>
<sequence>RTLIAGYLGTIEGCGPLSLLQVVSKPHGVPYGSDPSNCVGLYHWPRDLGGTSMADCALRYTCQHFLESQIIIALGDLLGSDDLNISQEQVALDLVLRWMQRDAECFGMIDAALQTSGLCEASAPPRPALRYGMATTDMLLCLGGVNKEGVPARRGGIADLSFCFAPHDRKTYYIPSQRRGCGGMEQITTGAMIRDNILVAIESEDQHRMKRVDVCRYDSSEENSWVKLCSAAYRDMYALGLLSDALCMIGGQMKVRHHYTIKGGSWISFTLLPRPLACHCVVSVKEYLYVMGGWTPQHQPDDEPDKVSNRVFQFDPGKDRWTDSVEIHNPDTDSWRPGPMPPIREVVEGKLYLCGYFKGAGRHEIITKEILELDPADNVWTVVERRAAMHDSYDVCLAANLNPRDLVTA</sequence>
<dbReference type="Proteomes" id="UP000261620">
    <property type="component" value="Unplaced"/>
</dbReference>
<dbReference type="AlphaFoldDB" id="A0A3Q4BE64"/>
<reference evidence="3" key="1">
    <citation type="submission" date="2025-08" db="UniProtKB">
        <authorList>
            <consortium name="Ensembl"/>
        </authorList>
    </citation>
    <scope>IDENTIFICATION</scope>
</reference>
<reference evidence="3" key="2">
    <citation type="submission" date="2025-09" db="UniProtKB">
        <authorList>
            <consortium name="Ensembl"/>
        </authorList>
    </citation>
    <scope>IDENTIFICATION</scope>
</reference>